<dbReference type="Proteomes" id="UP000611459">
    <property type="component" value="Unassembled WGS sequence"/>
</dbReference>
<dbReference type="EMBL" id="JAGEMX010000005">
    <property type="protein sequence ID" value="MBO1831135.1"/>
    <property type="molecule type" value="Genomic_DNA"/>
</dbReference>
<reference evidence="2 5" key="2">
    <citation type="submission" date="2021-03" db="EMBL/GenBank/DDBJ databases">
        <title>Clinical course, treatment and visual outcome of an outbreak of Burkholderia contaminans endophthalmitis following cataract surgery.</title>
        <authorList>
            <person name="Lind C."/>
            <person name="Olsen K."/>
            <person name="Angelsen N.K."/>
            <person name="Krefting E.A."/>
            <person name="Fossen K."/>
            <person name="Gravningen K."/>
            <person name="Depoorter E."/>
            <person name="Vandamme P."/>
            <person name="Bertelsen G."/>
        </authorList>
    </citation>
    <scope>NUCLEOTIDE SEQUENCE [LARGE SCALE GENOMIC DNA]</scope>
    <source>
        <strain evidence="2 5">51242556</strain>
    </source>
</reference>
<dbReference type="GeneID" id="93194818"/>
<dbReference type="OrthoDB" id="9034786at2"/>
<name>A0A1E3FW68_9BURK</name>
<evidence type="ECO:0000313" key="5">
    <source>
        <dbReference type="Proteomes" id="UP000664048"/>
    </source>
</evidence>
<dbReference type="Proteomes" id="UP000664048">
    <property type="component" value="Unassembled WGS sequence"/>
</dbReference>
<evidence type="ECO:0000313" key="4">
    <source>
        <dbReference type="Proteomes" id="UP000611459"/>
    </source>
</evidence>
<evidence type="ECO:0000313" key="1">
    <source>
        <dbReference type="EMBL" id="MBK1931347.1"/>
    </source>
</evidence>
<accession>A0A1E3FW68</accession>
<evidence type="ECO:0000313" key="3">
    <source>
        <dbReference type="EMBL" id="WFN22122.1"/>
    </source>
</evidence>
<sequence length="65" mass="6972">MSTHSVETKRAVELQHAASDAYRLARDTRDADPALARALSVAGLQREAAYAHVDAVRAREAAIGI</sequence>
<evidence type="ECO:0000313" key="6">
    <source>
        <dbReference type="Proteomes" id="UP001220209"/>
    </source>
</evidence>
<reference evidence="1" key="1">
    <citation type="submission" date="2021-01" db="EMBL/GenBank/DDBJ databases">
        <title>Outbreak of Burkholderia contaminns endophthalmitis traced to a clinical ventilation system.</title>
        <authorList>
            <person name="Lipuma J."/>
            <person name="Spilker T."/>
            <person name="Kratholm J."/>
        </authorList>
    </citation>
    <scope>NUCLEOTIDE SEQUENCE</scope>
    <source>
        <strain evidence="1">HI4954</strain>
    </source>
</reference>
<protein>
    <submittedName>
        <fullName evidence="1">Uncharacterized protein</fullName>
    </submittedName>
</protein>
<dbReference type="RefSeq" id="WP_039342454.1">
    <property type="nucleotide sequence ID" value="NZ_AP018359.1"/>
</dbReference>
<keyword evidence="5" id="KW-1185">Reference proteome</keyword>
<dbReference type="EMBL" id="CP090642">
    <property type="protein sequence ID" value="WFN22122.1"/>
    <property type="molecule type" value="Genomic_DNA"/>
</dbReference>
<dbReference type="Proteomes" id="UP001220209">
    <property type="component" value="Chromosome 3"/>
</dbReference>
<proteinExistence type="predicted"/>
<organism evidence="1 4">
    <name type="scientific">Burkholderia contaminans</name>
    <dbReference type="NCBI Taxonomy" id="488447"/>
    <lineage>
        <taxon>Bacteria</taxon>
        <taxon>Pseudomonadati</taxon>
        <taxon>Pseudomonadota</taxon>
        <taxon>Betaproteobacteria</taxon>
        <taxon>Burkholderiales</taxon>
        <taxon>Burkholderiaceae</taxon>
        <taxon>Burkholderia</taxon>
        <taxon>Burkholderia cepacia complex</taxon>
    </lineage>
</organism>
<dbReference type="EMBL" id="JAENIB010000005">
    <property type="protein sequence ID" value="MBK1931347.1"/>
    <property type="molecule type" value="Genomic_DNA"/>
</dbReference>
<evidence type="ECO:0000313" key="2">
    <source>
        <dbReference type="EMBL" id="MBO1831135.1"/>
    </source>
</evidence>
<reference evidence="3 6" key="3">
    <citation type="submission" date="2021-12" db="EMBL/GenBank/DDBJ databases">
        <title>Genomic and phenotypic characterization of three Burkholderia contaminans isolates recovered from different sources.</title>
        <authorList>
            <person name="Lopez De Volder A."/>
            <person name="Fan Y."/>
            <person name="Nunvar J."/>
            <person name="Herrera T."/>
            <person name="Timp W."/>
            <person name="Degrossi J."/>
        </authorList>
    </citation>
    <scope>NUCLEOTIDE SEQUENCE [LARGE SCALE GENOMIC DNA]</scope>
    <source>
        <strain evidence="3 6">LMG 23361</strain>
    </source>
</reference>
<dbReference type="AlphaFoldDB" id="A0A1E3FW68"/>
<gene>
    <name evidence="2" type="ORF">J4M89_17315</name>
    <name evidence="1" type="ORF">JIN94_15775</name>
    <name evidence="3" type="ORF">LXE91_36100</name>
</gene>